<feature type="domain" description="Pyridoxamine 5'-phosphate oxidase N-terminal" evidence="1">
    <location>
        <begin position="167"/>
        <end position="271"/>
    </location>
</feature>
<dbReference type="Pfam" id="PF01243">
    <property type="entry name" value="PNPOx_N"/>
    <property type="match status" value="2"/>
</dbReference>
<evidence type="ECO:0000259" key="1">
    <source>
        <dbReference type="Pfam" id="PF01243"/>
    </source>
</evidence>
<dbReference type="InterPro" id="IPR012349">
    <property type="entry name" value="Split_barrel_FMN-bd"/>
</dbReference>
<dbReference type="PANTHER" id="PTHR42815">
    <property type="entry name" value="FAD-BINDING, PUTATIVE (AFU_ORTHOLOGUE AFUA_6G07600)-RELATED"/>
    <property type="match status" value="1"/>
</dbReference>
<dbReference type="EMBL" id="LJKE01000125">
    <property type="protein sequence ID" value="KZD51135.1"/>
    <property type="molecule type" value="Genomic_DNA"/>
</dbReference>
<feature type="domain" description="Pyridoxamine 5'-phosphate oxidase N-terminal" evidence="1">
    <location>
        <begin position="32"/>
        <end position="148"/>
    </location>
</feature>
<organism evidence="2 3">
    <name type="scientific">Bacillus cereus</name>
    <dbReference type="NCBI Taxonomy" id="1396"/>
    <lineage>
        <taxon>Bacteria</taxon>
        <taxon>Bacillati</taxon>
        <taxon>Bacillota</taxon>
        <taxon>Bacilli</taxon>
        <taxon>Bacillales</taxon>
        <taxon>Bacillaceae</taxon>
        <taxon>Bacillus</taxon>
        <taxon>Bacillus cereus group</taxon>
    </lineage>
</organism>
<protein>
    <submittedName>
        <fullName evidence="2">Putative iron-sulfur binding protein</fullName>
    </submittedName>
</protein>
<dbReference type="PATRIC" id="fig|1396.535.peg.3594"/>
<dbReference type="RefSeq" id="WP_063263331.1">
    <property type="nucleotide sequence ID" value="NZ_LJKE01000125.1"/>
</dbReference>
<dbReference type="AlphaFoldDB" id="A0A164KQ17"/>
<dbReference type="PANTHER" id="PTHR42815:SF2">
    <property type="entry name" value="FAD-BINDING, PUTATIVE (AFU_ORTHOLOGUE AFUA_6G07600)-RELATED"/>
    <property type="match status" value="1"/>
</dbReference>
<name>A0A164KQ17_BACCE</name>
<dbReference type="SUPFAM" id="SSF50475">
    <property type="entry name" value="FMN-binding split barrel"/>
    <property type="match status" value="2"/>
</dbReference>
<dbReference type="Proteomes" id="UP000076482">
    <property type="component" value="Unassembled WGS sequence"/>
</dbReference>
<proteinExistence type="predicted"/>
<evidence type="ECO:0000313" key="2">
    <source>
        <dbReference type="EMBL" id="KZD51135.1"/>
    </source>
</evidence>
<reference evidence="2 3" key="1">
    <citation type="submission" date="2015-09" db="EMBL/GenBank/DDBJ databases">
        <title>Bacillus cereus food isolates.</title>
        <authorList>
            <person name="Boekhorst J."/>
        </authorList>
    </citation>
    <scope>NUCLEOTIDE SEQUENCE [LARGE SCALE GENOMIC DNA]</scope>
    <source>
        <strain evidence="2 3">B4088</strain>
    </source>
</reference>
<accession>A0A164KQ17</accession>
<dbReference type="InterPro" id="IPR011576">
    <property type="entry name" value="Pyridox_Oxase_N"/>
</dbReference>
<dbReference type="Gene3D" id="2.30.110.10">
    <property type="entry name" value="Electron Transport, Fmn-binding Protein, Chain A"/>
    <property type="match status" value="2"/>
</dbReference>
<comment type="caution">
    <text evidence="2">The sequence shown here is derived from an EMBL/GenBank/DDBJ whole genome shotgun (WGS) entry which is preliminary data.</text>
</comment>
<gene>
    <name evidence="2" type="ORF">B4088_6037</name>
</gene>
<sequence>MEVFHSGERTVHDLLGVQKIANSASTMIQQTLPKKFMNFLNGQNSFVMSSMDQRGRVWSSFLAGNPGIIQAIEADIVKINTKINEGDPLLLNILQHKEVGILVIDFASRIRVRINGKVSMIYPDGSFEIKIEQVFGNCPKYIQARRFKYKAVEEIVNKKFHPRNTLNKKQQNWISESDTFIIASASSEGKMDISHRGGMPGFVHVINENTIVFPDYSGNMLFNTLGNIVQNPNVGLLFFDFNTGDTLQITGEASIIWNIDKDILSKFPGAQRLVQFQVIEVLEAPCYESYNWEFVNYSTFNPK</sequence>
<evidence type="ECO:0000313" key="3">
    <source>
        <dbReference type="Proteomes" id="UP000076482"/>
    </source>
</evidence>